<accession>A0A401TX50</accession>
<name>A0A401TX50_CHIPU</name>
<protein>
    <submittedName>
        <fullName evidence="1">Uncharacterized protein</fullName>
    </submittedName>
</protein>
<gene>
    <name evidence="1" type="ORF">chiPu_0031100</name>
</gene>
<sequence length="71" mass="8318">PSVRGPRRRKKTCSLPATGLLPDCRQPSRDRCGRVIAPPIWFWPRARFDLLEHFRAKWSPVRVKKVRPANE</sequence>
<keyword evidence="2" id="KW-1185">Reference proteome</keyword>
<evidence type="ECO:0000313" key="2">
    <source>
        <dbReference type="Proteomes" id="UP000287033"/>
    </source>
</evidence>
<dbReference type="AlphaFoldDB" id="A0A401TX50"/>
<feature type="non-terminal residue" evidence="1">
    <location>
        <position position="1"/>
    </location>
</feature>
<proteinExistence type="predicted"/>
<evidence type="ECO:0000313" key="1">
    <source>
        <dbReference type="EMBL" id="GCC47188.1"/>
    </source>
</evidence>
<comment type="caution">
    <text evidence="1">The sequence shown here is derived from an EMBL/GenBank/DDBJ whole genome shotgun (WGS) entry which is preliminary data.</text>
</comment>
<dbReference type="EMBL" id="BEZZ01200682">
    <property type="protein sequence ID" value="GCC47188.1"/>
    <property type="molecule type" value="Genomic_DNA"/>
</dbReference>
<dbReference type="Proteomes" id="UP000287033">
    <property type="component" value="Unassembled WGS sequence"/>
</dbReference>
<organism evidence="1 2">
    <name type="scientific">Chiloscyllium punctatum</name>
    <name type="common">Brownbanded bambooshark</name>
    <name type="synonym">Hemiscyllium punctatum</name>
    <dbReference type="NCBI Taxonomy" id="137246"/>
    <lineage>
        <taxon>Eukaryota</taxon>
        <taxon>Metazoa</taxon>
        <taxon>Chordata</taxon>
        <taxon>Craniata</taxon>
        <taxon>Vertebrata</taxon>
        <taxon>Chondrichthyes</taxon>
        <taxon>Elasmobranchii</taxon>
        <taxon>Galeomorphii</taxon>
        <taxon>Galeoidea</taxon>
        <taxon>Orectolobiformes</taxon>
        <taxon>Hemiscylliidae</taxon>
        <taxon>Chiloscyllium</taxon>
    </lineage>
</organism>
<reference evidence="1 2" key="1">
    <citation type="journal article" date="2018" name="Nat. Ecol. Evol.">
        <title>Shark genomes provide insights into elasmobranch evolution and the origin of vertebrates.</title>
        <authorList>
            <person name="Hara Y"/>
            <person name="Yamaguchi K"/>
            <person name="Onimaru K"/>
            <person name="Kadota M"/>
            <person name="Koyanagi M"/>
            <person name="Keeley SD"/>
            <person name="Tatsumi K"/>
            <person name="Tanaka K"/>
            <person name="Motone F"/>
            <person name="Kageyama Y"/>
            <person name="Nozu R"/>
            <person name="Adachi N"/>
            <person name="Nishimura O"/>
            <person name="Nakagawa R"/>
            <person name="Tanegashima C"/>
            <person name="Kiyatake I"/>
            <person name="Matsumoto R"/>
            <person name="Murakumo K"/>
            <person name="Nishida K"/>
            <person name="Terakita A"/>
            <person name="Kuratani S"/>
            <person name="Sato K"/>
            <person name="Hyodo S Kuraku.S."/>
        </authorList>
    </citation>
    <scope>NUCLEOTIDE SEQUENCE [LARGE SCALE GENOMIC DNA]</scope>
</reference>